<keyword evidence="3" id="KW-1185">Reference proteome</keyword>
<dbReference type="EMBL" id="BSEJ01000007">
    <property type="protein sequence ID" value="GLJ61631.1"/>
    <property type="molecule type" value="Genomic_DNA"/>
</dbReference>
<evidence type="ECO:0000313" key="2">
    <source>
        <dbReference type="EMBL" id="GLJ61631.1"/>
    </source>
</evidence>
<evidence type="ECO:0000259" key="1">
    <source>
        <dbReference type="Pfam" id="PF13474"/>
    </source>
</evidence>
<protein>
    <recommendedName>
        <fullName evidence="1">SnoaL-like domain-containing protein</fullName>
    </recommendedName>
</protein>
<comment type="caution">
    <text evidence="2">The sequence shown here is derived from an EMBL/GenBank/DDBJ whole genome shotgun (WGS) entry which is preliminary data.</text>
</comment>
<dbReference type="AlphaFoldDB" id="A0A9W6LWQ4"/>
<proteinExistence type="predicted"/>
<dbReference type="InterPro" id="IPR037401">
    <property type="entry name" value="SnoaL-like"/>
</dbReference>
<dbReference type="Gene3D" id="3.10.450.50">
    <property type="match status" value="1"/>
</dbReference>
<dbReference type="InterPro" id="IPR032710">
    <property type="entry name" value="NTF2-like_dom_sf"/>
</dbReference>
<feature type="domain" description="SnoaL-like" evidence="1">
    <location>
        <begin position="11"/>
        <end position="129"/>
    </location>
</feature>
<sequence length="134" mass="14685">MSVRTPGEDEVAAAAAAIVDAFAATDTRRYFARFAPDASFVFHTEAARLDDRASYEILWRSWTESGWRVLSCASSDALVQTYPGGAVFSHTVATRVDTGAGEEAYRERESIVFRVDGDRLVAIHEHLSPLPPGH</sequence>
<accession>A0A9W6LWQ4</accession>
<reference evidence="2" key="2">
    <citation type="submission" date="2023-01" db="EMBL/GenBank/DDBJ databases">
        <authorList>
            <person name="Sun Q."/>
            <person name="Evtushenko L."/>
        </authorList>
    </citation>
    <scope>NUCLEOTIDE SEQUENCE</scope>
    <source>
        <strain evidence="2">VKM Ac-1020</strain>
    </source>
</reference>
<dbReference type="Proteomes" id="UP001142462">
    <property type="component" value="Unassembled WGS sequence"/>
</dbReference>
<reference evidence="2" key="1">
    <citation type="journal article" date="2014" name="Int. J. Syst. Evol. Microbiol.">
        <title>Complete genome sequence of Corynebacterium casei LMG S-19264T (=DSM 44701T), isolated from a smear-ripened cheese.</title>
        <authorList>
            <consortium name="US DOE Joint Genome Institute (JGI-PGF)"/>
            <person name="Walter F."/>
            <person name="Albersmeier A."/>
            <person name="Kalinowski J."/>
            <person name="Ruckert C."/>
        </authorList>
    </citation>
    <scope>NUCLEOTIDE SEQUENCE</scope>
    <source>
        <strain evidence="2">VKM Ac-1020</strain>
    </source>
</reference>
<dbReference type="RefSeq" id="WP_271173339.1">
    <property type="nucleotide sequence ID" value="NZ_BSEJ01000007.1"/>
</dbReference>
<dbReference type="Pfam" id="PF13474">
    <property type="entry name" value="SnoaL_3"/>
    <property type="match status" value="1"/>
</dbReference>
<evidence type="ECO:0000313" key="3">
    <source>
        <dbReference type="Proteomes" id="UP001142462"/>
    </source>
</evidence>
<name>A0A9W6LWQ4_9MICO</name>
<dbReference type="SUPFAM" id="SSF54427">
    <property type="entry name" value="NTF2-like"/>
    <property type="match status" value="1"/>
</dbReference>
<gene>
    <name evidence="2" type="ORF">GCM10017576_17610</name>
</gene>
<organism evidence="2 3">
    <name type="scientific">Microbacterium barkeri</name>
    <dbReference type="NCBI Taxonomy" id="33917"/>
    <lineage>
        <taxon>Bacteria</taxon>
        <taxon>Bacillati</taxon>
        <taxon>Actinomycetota</taxon>
        <taxon>Actinomycetes</taxon>
        <taxon>Micrococcales</taxon>
        <taxon>Microbacteriaceae</taxon>
        <taxon>Microbacterium</taxon>
    </lineage>
</organism>